<dbReference type="InterPro" id="IPR013083">
    <property type="entry name" value="Znf_RING/FYVE/PHD"/>
</dbReference>
<accession>A0A0A0M0H1</accession>
<feature type="region of interest" description="Disordered" evidence="2">
    <location>
        <begin position="70"/>
        <end position="94"/>
    </location>
</feature>
<protein>
    <recommendedName>
        <fullName evidence="4">RING-type domain-containing protein</fullName>
    </recommendedName>
</protein>
<dbReference type="Pfam" id="PF13639">
    <property type="entry name" value="zf-RING_2"/>
    <property type="match status" value="1"/>
</dbReference>
<dbReference type="InterPro" id="IPR001841">
    <property type="entry name" value="Znf_RING"/>
</dbReference>
<feature type="domain" description="RING-type" evidence="4">
    <location>
        <begin position="118"/>
        <end position="160"/>
    </location>
</feature>
<dbReference type="Gene3D" id="3.30.40.10">
    <property type="entry name" value="Zinc/RING finger domain, C3HC4 (zinc finger)"/>
    <property type="match status" value="1"/>
</dbReference>
<keyword evidence="1" id="KW-0863">Zinc-finger</keyword>
<evidence type="ECO:0000256" key="2">
    <source>
        <dbReference type="SAM" id="MobiDB-lite"/>
    </source>
</evidence>
<evidence type="ECO:0000313" key="5">
    <source>
        <dbReference type="EMBL" id="KGN65721.1"/>
    </source>
</evidence>
<feature type="compositionally biased region" description="Low complexity" evidence="2">
    <location>
        <begin position="1"/>
        <end position="10"/>
    </location>
</feature>
<dbReference type="PROSITE" id="PS50089">
    <property type="entry name" value="ZF_RING_2"/>
    <property type="match status" value="1"/>
</dbReference>
<evidence type="ECO:0000313" key="6">
    <source>
        <dbReference type="Proteomes" id="UP000029981"/>
    </source>
</evidence>
<evidence type="ECO:0000259" key="4">
    <source>
        <dbReference type="PROSITE" id="PS50089"/>
    </source>
</evidence>
<evidence type="ECO:0000256" key="3">
    <source>
        <dbReference type="SAM" id="Phobius"/>
    </source>
</evidence>
<feature type="transmembrane region" description="Helical" evidence="3">
    <location>
        <begin position="34"/>
        <end position="52"/>
    </location>
</feature>
<gene>
    <name evidence="5" type="ORF">Csa_1G515990</name>
</gene>
<dbReference type="UniPathway" id="UPA00143"/>
<dbReference type="GO" id="GO:0008270">
    <property type="term" value="F:zinc ion binding"/>
    <property type="evidence" value="ECO:0007669"/>
    <property type="project" value="UniProtKB-KW"/>
</dbReference>
<name>A0A0A0M0H1_CUCSA</name>
<keyword evidence="1" id="KW-0862">Zinc</keyword>
<dbReference type="AlphaFoldDB" id="A0A0A0M0H1"/>
<dbReference type="GO" id="GO:0016567">
    <property type="term" value="P:protein ubiquitination"/>
    <property type="evidence" value="ECO:0000318"/>
    <property type="project" value="GO_Central"/>
</dbReference>
<organism evidence="5 6">
    <name type="scientific">Cucumis sativus</name>
    <name type="common">Cucumber</name>
    <dbReference type="NCBI Taxonomy" id="3659"/>
    <lineage>
        <taxon>Eukaryota</taxon>
        <taxon>Viridiplantae</taxon>
        <taxon>Streptophyta</taxon>
        <taxon>Embryophyta</taxon>
        <taxon>Tracheophyta</taxon>
        <taxon>Spermatophyta</taxon>
        <taxon>Magnoliopsida</taxon>
        <taxon>eudicotyledons</taxon>
        <taxon>Gunneridae</taxon>
        <taxon>Pentapetalae</taxon>
        <taxon>rosids</taxon>
        <taxon>fabids</taxon>
        <taxon>Cucurbitales</taxon>
        <taxon>Cucurbitaceae</taxon>
        <taxon>Benincaseae</taxon>
        <taxon>Cucumis</taxon>
    </lineage>
</organism>
<keyword evidence="1" id="KW-0479">Metal-binding</keyword>
<reference evidence="5 6" key="3">
    <citation type="journal article" date="2010" name="BMC Genomics">
        <title>Transcriptome sequencing and comparative analysis of cucumber flowers with different sex types.</title>
        <authorList>
            <person name="Guo S."/>
            <person name="Zheng Y."/>
            <person name="Joung J.G."/>
            <person name="Liu S."/>
            <person name="Zhang Z."/>
            <person name="Crasta O.R."/>
            <person name="Sobral B.W."/>
            <person name="Xu Y."/>
            <person name="Huang S."/>
            <person name="Fei Z."/>
        </authorList>
    </citation>
    <scope>NUCLEOTIDE SEQUENCE [LARGE SCALE GENOMIC DNA]</scope>
    <source>
        <strain evidence="6">cv. 9930</strain>
    </source>
</reference>
<dbReference type="SMART" id="SM00184">
    <property type="entry name" value="RING"/>
    <property type="match status" value="1"/>
</dbReference>
<dbReference type="Gramene" id="KGN65721">
    <property type="protein sequence ID" value="KGN65721"/>
    <property type="gene ID" value="Csa_1G515990"/>
</dbReference>
<keyword evidence="3" id="KW-0472">Membrane</keyword>
<dbReference type="OrthoDB" id="9984778at2759"/>
<proteinExistence type="predicted"/>
<dbReference type="EMBL" id="CM002922">
    <property type="protein sequence ID" value="KGN65721.1"/>
    <property type="molecule type" value="Genomic_DNA"/>
</dbReference>
<feature type="region of interest" description="Disordered" evidence="2">
    <location>
        <begin position="1"/>
        <end position="22"/>
    </location>
</feature>
<dbReference type="PANTHER" id="PTHR45676:SF126">
    <property type="entry name" value="E3 UBIQUITIN-PROTEIN LIGASE RING1"/>
    <property type="match status" value="1"/>
</dbReference>
<feature type="compositionally biased region" description="Pro residues" evidence="2">
    <location>
        <begin position="11"/>
        <end position="21"/>
    </location>
</feature>
<dbReference type="SUPFAM" id="SSF57850">
    <property type="entry name" value="RING/U-box"/>
    <property type="match status" value="1"/>
</dbReference>
<keyword evidence="3" id="KW-0812">Transmembrane</keyword>
<dbReference type="OMA" id="YGENENC"/>
<dbReference type="eggNOG" id="KOG0800">
    <property type="taxonomic scope" value="Eukaryota"/>
</dbReference>
<sequence length="173" mass="19413">MNSPTAVSPTTMPPPPPPPDELPVDVLSTLDLDFLNFAGLSALALMFLYFVFTCCERKYWNRNGDIEGGRLPTVTMDESPASETEDSPRRRPSSRAVISTRLFQYGVGGGVIGKNADCSICLDEFTEGEICRMLPKCKHVFHRFCIDRWLPNERNCPVCRSPVYVRLVYSFPS</sequence>
<keyword evidence="3" id="KW-1133">Transmembrane helix</keyword>
<keyword evidence="6" id="KW-1185">Reference proteome</keyword>
<dbReference type="PANTHER" id="PTHR45676">
    <property type="entry name" value="RING-H2 FINGER PROTEIN ATL51-RELATED"/>
    <property type="match status" value="1"/>
</dbReference>
<reference evidence="5 6" key="2">
    <citation type="journal article" date="2009" name="PLoS ONE">
        <title>An integrated genetic and cytogenetic map of the cucumber genome.</title>
        <authorList>
            <person name="Ren Y."/>
            <person name="Zhang Z."/>
            <person name="Liu J."/>
            <person name="Staub J.E."/>
            <person name="Han Y."/>
            <person name="Cheng Z."/>
            <person name="Li X."/>
            <person name="Lu J."/>
            <person name="Miao H."/>
            <person name="Kang H."/>
            <person name="Xie B."/>
            <person name="Gu X."/>
            <person name="Wang X."/>
            <person name="Du Y."/>
            <person name="Jin W."/>
            <person name="Huang S."/>
        </authorList>
    </citation>
    <scope>NUCLEOTIDE SEQUENCE [LARGE SCALE GENOMIC DNA]</scope>
    <source>
        <strain evidence="6">cv. 9930</strain>
    </source>
</reference>
<dbReference type="Proteomes" id="UP000029981">
    <property type="component" value="Chromosome 1"/>
</dbReference>
<evidence type="ECO:0000256" key="1">
    <source>
        <dbReference type="PROSITE-ProRule" id="PRU00175"/>
    </source>
</evidence>
<reference evidence="5 6" key="1">
    <citation type="journal article" date="2009" name="Nat. Genet.">
        <title>The genome of the cucumber, Cucumis sativus L.</title>
        <authorList>
            <person name="Huang S."/>
            <person name="Li R."/>
            <person name="Zhang Z."/>
            <person name="Li L."/>
            <person name="Gu X."/>
            <person name="Fan W."/>
            <person name="Lucas W.J."/>
            <person name="Wang X."/>
            <person name="Xie B."/>
            <person name="Ni P."/>
            <person name="Ren Y."/>
            <person name="Zhu H."/>
            <person name="Li J."/>
            <person name="Lin K."/>
            <person name="Jin W."/>
            <person name="Fei Z."/>
            <person name="Li G."/>
            <person name="Staub J."/>
            <person name="Kilian A."/>
            <person name="van der Vossen E.A."/>
            <person name="Wu Y."/>
            <person name="Guo J."/>
            <person name="He J."/>
            <person name="Jia Z."/>
            <person name="Ren Y."/>
            <person name="Tian G."/>
            <person name="Lu Y."/>
            <person name="Ruan J."/>
            <person name="Qian W."/>
            <person name="Wang M."/>
            <person name="Huang Q."/>
            <person name="Li B."/>
            <person name="Xuan Z."/>
            <person name="Cao J."/>
            <person name="Asan"/>
            <person name="Wu Z."/>
            <person name="Zhang J."/>
            <person name="Cai Q."/>
            <person name="Bai Y."/>
            <person name="Zhao B."/>
            <person name="Han Y."/>
            <person name="Li Y."/>
            <person name="Li X."/>
            <person name="Wang S."/>
            <person name="Shi Q."/>
            <person name="Liu S."/>
            <person name="Cho W.K."/>
            <person name="Kim J.Y."/>
            <person name="Xu Y."/>
            <person name="Heller-Uszynska K."/>
            <person name="Miao H."/>
            <person name="Cheng Z."/>
            <person name="Zhang S."/>
            <person name="Wu J."/>
            <person name="Yang Y."/>
            <person name="Kang H."/>
            <person name="Li M."/>
            <person name="Liang H."/>
            <person name="Ren X."/>
            <person name="Shi Z."/>
            <person name="Wen M."/>
            <person name="Jian M."/>
            <person name="Yang H."/>
            <person name="Zhang G."/>
            <person name="Yang Z."/>
            <person name="Chen R."/>
            <person name="Liu S."/>
            <person name="Li J."/>
            <person name="Ma L."/>
            <person name="Liu H."/>
            <person name="Zhou Y."/>
            <person name="Zhao J."/>
            <person name="Fang X."/>
            <person name="Li G."/>
            <person name="Fang L."/>
            <person name="Li Y."/>
            <person name="Liu D."/>
            <person name="Zheng H."/>
            <person name="Zhang Y."/>
            <person name="Qin N."/>
            <person name="Li Z."/>
            <person name="Yang G."/>
            <person name="Yang S."/>
            <person name="Bolund L."/>
            <person name="Kristiansen K."/>
            <person name="Zheng H."/>
            <person name="Li S."/>
            <person name="Zhang X."/>
            <person name="Yang H."/>
            <person name="Wang J."/>
            <person name="Sun R."/>
            <person name="Zhang B."/>
            <person name="Jiang S."/>
            <person name="Wang J."/>
            <person name="Du Y."/>
            <person name="Li S."/>
        </authorList>
    </citation>
    <scope>NUCLEOTIDE SEQUENCE [LARGE SCALE GENOMIC DNA]</scope>
    <source>
        <strain evidence="6">cv. 9930</strain>
    </source>
</reference>
<dbReference type="KEGG" id="csv:101219604"/>
<reference evidence="5 6" key="4">
    <citation type="journal article" date="2011" name="BMC Genomics">
        <title>RNA-Seq improves annotation of protein-coding genes in the cucumber genome.</title>
        <authorList>
            <person name="Li Z."/>
            <person name="Zhang Z."/>
            <person name="Yan P."/>
            <person name="Huang S."/>
            <person name="Fei Z."/>
            <person name="Lin K."/>
        </authorList>
    </citation>
    <scope>NUCLEOTIDE SEQUENCE [LARGE SCALE GENOMIC DNA]</scope>
    <source>
        <strain evidence="6">cv. 9930</strain>
    </source>
</reference>